<accession>A0ABM7ZT44</accession>
<evidence type="ECO:0000313" key="2">
    <source>
        <dbReference type="EMBL" id="BDM69546.1"/>
    </source>
</evidence>
<evidence type="ECO:0000313" key="3">
    <source>
        <dbReference type="Proteomes" id="UP001059597"/>
    </source>
</evidence>
<name>A0ABM7ZT44_STRNI</name>
<dbReference type="EMBL" id="AP026073">
    <property type="protein sequence ID" value="BDM69546.1"/>
    <property type="molecule type" value="Genomic_DNA"/>
</dbReference>
<keyword evidence="3" id="KW-1185">Reference proteome</keyword>
<feature type="region of interest" description="Disordered" evidence="1">
    <location>
        <begin position="1"/>
        <end position="69"/>
    </location>
</feature>
<gene>
    <name evidence="2" type="ORF">HEK616_30330</name>
</gene>
<evidence type="ECO:0000256" key="1">
    <source>
        <dbReference type="SAM" id="MobiDB-lite"/>
    </source>
</evidence>
<organism evidence="2 3">
    <name type="scientific">Streptomyces nigrescens</name>
    <dbReference type="NCBI Taxonomy" id="1920"/>
    <lineage>
        <taxon>Bacteria</taxon>
        <taxon>Bacillati</taxon>
        <taxon>Actinomycetota</taxon>
        <taxon>Actinomycetes</taxon>
        <taxon>Kitasatosporales</taxon>
        <taxon>Streptomycetaceae</taxon>
        <taxon>Streptomyces</taxon>
    </lineage>
</organism>
<proteinExistence type="predicted"/>
<reference evidence="2" key="1">
    <citation type="submission" date="2022-06" db="EMBL/GenBank/DDBJ databases">
        <title>Complete genome sequence of Streptomyces nigrescens HEK616.</title>
        <authorList>
            <person name="Asamizu S."/>
            <person name="Onaka H."/>
        </authorList>
    </citation>
    <scope>NUCLEOTIDE SEQUENCE</scope>
    <source>
        <strain evidence="2">HEK616</strain>
    </source>
</reference>
<protein>
    <submittedName>
        <fullName evidence="2">Uncharacterized protein</fullName>
    </submittedName>
</protein>
<dbReference type="Proteomes" id="UP001059597">
    <property type="component" value="Chromosome"/>
</dbReference>
<sequence length="201" mass="21008">MWGPCEPPAGQDGGGAAQGIHKERPYAPGRLSVSDGHAHRASNPGETVDSDGFLVTDEPSPAGSTVLAAPGPREIRLPLSGWLLRVGRGSEERPALEVHSGAGLIDVSVVSTLCVSPLRGGRYGGRAGAHWTLAWGQLPPGADVVQACFGGWRRDRCVQALTVADAFWVAEVGGRFRSVRCAAGAVRATTRVVKESRPRTG</sequence>